<gene>
    <name evidence="1" type="ORF">C7B43_07615</name>
</gene>
<dbReference type="AlphaFoldDB" id="A0A2T2X6Q5"/>
<sequence length="110" mass="12862">MDDKFDTLITHLMTLKTLTEQKIEAATLRDAERLVQLLQDELDPLNWINTHLPDIAQLNSEERQIIHRHAAIWQERTQFLHETLGTQLGYCDFVRMLIGNPPFRAVNIDL</sequence>
<dbReference type="Proteomes" id="UP000242699">
    <property type="component" value="Unassembled WGS sequence"/>
</dbReference>
<accession>A0A2T2X6Q5</accession>
<reference evidence="1 2" key="1">
    <citation type="journal article" date="2014" name="BMC Genomics">
        <title>Comparison of environmental and isolate Sulfobacillus genomes reveals diverse carbon, sulfur, nitrogen, and hydrogen metabolisms.</title>
        <authorList>
            <person name="Justice N.B."/>
            <person name="Norman A."/>
            <person name="Brown C.T."/>
            <person name="Singh A."/>
            <person name="Thomas B.C."/>
            <person name="Banfield J.F."/>
        </authorList>
    </citation>
    <scope>NUCLEOTIDE SEQUENCE [LARGE SCALE GENOMIC DNA]</scope>
    <source>
        <strain evidence="1">AMDSBA1</strain>
    </source>
</reference>
<evidence type="ECO:0000313" key="2">
    <source>
        <dbReference type="Proteomes" id="UP000242699"/>
    </source>
</evidence>
<comment type="caution">
    <text evidence="1">The sequence shown here is derived from an EMBL/GenBank/DDBJ whole genome shotgun (WGS) entry which is preliminary data.</text>
</comment>
<proteinExistence type="predicted"/>
<organism evidence="1 2">
    <name type="scientific">Sulfobacillus benefaciens</name>
    <dbReference type="NCBI Taxonomy" id="453960"/>
    <lineage>
        <taxon>Bacteria</taxon>
        <taxon>Bacillati</taxon>
        <taxon>Bacillota</taxon>
        <taxon>Clostridia</taxon>
        <taxon>Eubacteriales</taxon>
        <taxon>Clostridiales Family XVII. Incertae Sedis</taxon>
        <taxon>Sulfobacillus</taxon>
    </lineage>
</organism>
<name>A0A2T2X6Q5_9FIRM</name>
<evidence type="ECO:0000313" key="1">
    <source>
        <dbReference type="EMBL" id="PSR30138.1"/>
    </source>
</evidence>
<dbReference type="EMBL" id="PXYT01000013">
    <property type="protein sequence ID" value="PSR30138.1"/>
    <property type="molecule type" value="Genomic_DNA"/>
</dbReference>
<protein>
    <submittedName>
        <fullName evidence="1">Uncharacterized protein</fullName>
    </submittedName>
</protein>